<accession>A0A9E7M6K5</accession>
<name>A0A9E7M6K5_9CAUD</name>
<keyword evidence="2" id="KW-1185">Reference proteome</keyword>
<dbReference type="Proteomes" id="UP001055992">
    <property type="component" value="Segment"/>
</dbReference>
<sequence>MAETPVVQAPGKGPILPQPSPVQVQVPLASQVAQSGVRPTEARFGVGGSSGRESMDMLNNIHSETLRALSAFSPLIAEKLKQAQEDEFANGYMRQLQGETVDDIRAEQPDGGFFGDGSAVRGAQARQAETAGQSMLQYVQQNQGELTRMDLEGQRRAIGAYVEGLKTGDPSSDLMIAQGVMKMMPAVLDNLARTAESENQRQAQVQQADAMAAAGDSLRYAENAFRTGQMGETAYNQVKANYIQMAGPLPGQTNASYRAALTGQIMQLSKDGSHEMANLLYDNLLHGQLTADERLQMEGQIKASRAEWLLNNPTAYDFTEYRATLGSQIDGGRYSTQAELEADIDRYNADYKAQTGSLVPLIDNKEKGRAVSSWLDYKQRADAANQKLMASQMDEAAKMGLFKEGYAKGSPSQMQMSGLDSKQKYAVEATEAGRFMEGSEASARVLGRLASNGYTNPVITEQIGNTMGILRGGGIPKAETLQQLQQIYGQLKATPYGAAATDAYFKEDLPLMERMAGMDMTDKSNVQAIREMANANRIAVTVPKDVQTAAAELVDDEFKPGVFSRWFGDGIELGVGYEAQLKDEMKKHAGEIMAQSPNSNQKNVLEMAKARTLRNKDIAGNMLITGSKPGQFVSAVNQHLNVKVSDPKDTRINTFITDAIKPKMPNGQSFNVGSVAMLPNGESVVVTVTRANGGNQSLVLSLKDIADIQNNKRQDYTRKYRDAMSKVQPDPYVLSGMERPEE</sequence>
<evidence type="ECO:0000313" key="1">
    <source>
        <dbReference type="EMBL" id="URY99176.1"/>
    </source>
</evidence>
<dbReference type="EMBL" id="OL362270">
    <property type="protein sequence ID" value="URY99176.1"/>
    <property type="molecule type" value="Genomic_DNA"/>
</dbReference>
<proteinExistence type="predicted"/>
<reference evidence="1" key="1">
    <citation type="submission" date="2021-11" db="EMBL/GenBank/DDBJ databases">
        <title>The TAILOR 12: Case summaries of 12 patient that have undergone phage therapy for multidrug-resistant infections.</title>
        <authorList>
            <person name="Green S."/>
            <person name="Terwilliger A."/>
            <person name="Clark J."/>
            <person name="Salazar K."/>
            <person name="Maresso A."/>
        </authorList>
    </citation>
    <scope>NUCLEOTIDE SEQUENCE</scope>
</reference>
<organism evidence="1 2">
    <name type="scientific">Klebsiella phage 6937</name>
    <dbReference type="NCBI Taxonomy" id="2912294"/>
    <lineage>
        <taxon>Viruses</taxon>
        <taxon>Duplodnaviria</taxon>
        <taxon>Heunggongvirae</taxon>
        <taxon>Uroviricota</taxon>
        <taxon>Caudoviricetes</taxon>
        <taxon>Autographivirales</taxon>
        <taxon>Autonotataviridae</taxon>
        <taxon>Melnykvirinae</taxon>
        <taxon>Cullenvirus</taxon>
        <taxon>Cullenvirus 6937</taxon>
    </lineage>
</organism>
<gene>
    <name evidence="1" type="ORF">6937_0045</name>
</gene>
<protein>
    <recommendedName>
        <fullName evidence="3">Internal virion protein</fullName>
    </recommendedName>
</protein>
<evidence type="ECO:0000313" key="2">
    <source>
        <dbReference type="Proteomes" id="UP001055992"/>
    </source>
</evidence>
<evidence type="ECO:0008006" key="3">
    <source>
        <dbReference type="Google" id="ProtNLM"/>
    </source>
</evidence>